<proteinExistence type="predicted"/>
<evidence type="ECO:0000256" key="1">
    <source>
        <dbReference type="SAM" id="Coils"/>
    </source>
</evidence>
<feature type="compositionally biased region" description="Low complexity" evidence="2">
    <location>
        <begin position="455"/>
        <end position="466"/>
    </location>
</feature>
<keyword evidence="4" id="KW-1185">Reference proteome</keyword>
<feature type="region of interest" description="Disordered" evidence="2">
    <location>
        <begin position="569"/>
        <end position="596"/>
    </location>
</feature>
<sequence>MSRISSSSNTPSMGIANGISSLTRGTLLVGSESLTTYTLAIPEMGSKNDISWWNNASEMDLTNSLPLQAEAVSACWNSESSILAVLDIQHTISLYRQDNDSYILWDRWDKQRLQENAQVIRFAPRSGRLWVGGSAGVLRCLDCNSREFVDRVEQEHNGPITAISINSDDSFLASLDADNVLLLHNLMKNTSTKLIHDASERLVHLEFSTKRHHLVAAGDDGHLYFWNTQELPHTVYTEYSAHHAPVTGLRFSPFNHMMLCSVGLDRKIFVFDVDRKRSVRTWTATAPLTALACTAESPVFIVGTNQGVIFAYKLDLKEPIKTTQIEGDRVRCIIYQTGSLVKTPRPKKNPGITRIAGNTTRSSIPRLNSPISPLFSSPNADFSSPSLLHDSPYRKGPSLPGAEDLDSTIEESKFQTKPTYRLDESISPEARRFTLDSTIGYSPIRGKQHTESLISPSMTTPSTHSSSIRHGTRPKSMIVTGNSYISELSSQAKEDVRQRSISVTGGPMAPTSSSRHTDALCSTPVDLTNSSRTIGSTTSSNLKSPYSPTKMFLFDSPSGVARHSSVHSRIVSGGAPKPNGRTNLPAPASAPSDSLGISSRINDRILHRDSGEIGIHFTENQVQAVQQVVQECLREYATEVQTSIREEIRAMQLEMIRQMFIQQEEMREDWFQTQADHTRRMEEELERLREENARLKSSY</sequence>
<evidence type="ECO:0000313" key="3">
    <source>
        <dbReference type="EMBL" id="KAK9766183.1"/>
    </source>
</evidence>
<dbReference type="PANTHER" id="PTHR44414:SF1">
    <property type="entry name" value="PROTEIN NEDD1"/>
    <property type="match status" value="1"/>
</dbReference>
<organism evidence="3 4">
    <name type="scientific">Basidiobolus ranarum</name>
    <dbReference type="NCBI Taxonomy" id="34480"/>
    <lineage>
        <taxon>Eukaryota</taxon>
        <taxon>Fungi</taxon>
        <taxon>Fungi incertae sedis</taxon>
        <taxon>Zoopagomycota</taxon>
        <taxon>Entomophthoromycotina</taxon>
        <taxon>Basidiobolomycetes</taxon>
        <taxon>Basidiobolales</taxon>
        <taxon>Basidiobolaceae</taxon>
        <taxon>Basidiobolus</taxon>
    </lineage>
</organism>
<feature type="region of interest" description="Disordered" evidence="2">
    <location>
        <begin position="446"/>
        <end position="474"/>
    </location>
</feature>
<protein>
    <submittedName>
        <fullName evidence="3">Protein nedd1</fullName>
    </submittedName>
</protein>
<feature type="compositionally biased region" description="Basic and acidic residues" evidence="2">
    <location>
        <begin position="410"/>
        <end position="425"/>
    </location>
</feature>
<dbReference type="PANTHER" id="PTHR44414">
    <property type="entry name" value="PROTEIN NEDD1"/>
    <property type="match status" value="1"/>
</dbReference>
<dbReference type="Proteomes" id="UP001479436">
    <property type="component" value="Unassembled WGS sequence"/>
</dbReference>
<evidence type="ECO:0000313" key="4">
    <source>
        <dbReference type="Proteomes" id="UP001479436"/>
    </source>
</evidence>
<dbReference type="EMBL" id="JASJQH010000180">
    <property type="protein sequence ID" value="KAK9766183.1"/>
    <property type="molecule type" value="Genomic_DNA"/>
</dbReference>
<dbReference type="SUPFAM" id="SSF50978">
    <property type="entry name" value="WD40 repeat-like"/>
    <property type="match status" value="1"/>
</dbReference>
<feature type="region of interest" description="Disordered" evidence="2">
    <location>
        <begin position="386"/>
        <end position="425"/>
    </location>
</feature>
<dbReference type="InterPro" id="IPR036322">
    <property type="entry name" value="WD40_repeat_dom_sf"/>
</dbReference>
<name>A0ABR2WXD2_9FUNG</name>
<dbReference type="SMART" id="SM00320">
    <property type="entry name" value="WD40"/>
    <property type="match status" value="5"/>
</dbReference>
<dbReference type="Pfam" id="PF00400">
    <property type="entry name" value="WD40"/>
    <property type="match status" value="1"/>
</dbReference>
<accession>A0ABR2WXD2</accession>
<evidence type="ECO:0000256" key="2">
    <source>
        <dbReference type="SAM" id="MobiDB-lite"/>
    </source>
</evidence>
<feature type="coiled-coil region" evidence="1">
    <location>
        <begin position="671"/>
        <end position="698"/>
    </location>
</feature>
<dbReference type="InterPro" id="IPR052818">
    <property type="entry name" value="NEDD1_Spindle_Assembly"/>
</dbReference>
<comment type="caution">
    <text evidence="3">The sequence shown here is derived from an EMBL/GenBank/DDBJ whole genome shotgun (WGS) entry which is preliminary data.</text>
</comment>
<keyword evidence="1" id="KW-0175">Coiled coil</keyword>
<dbReference type="Gene3D" id="2.130.10.10">
    <property type="entry name" value="YVTN repeat-like/Quinoprotein amine dehydrogenase"/>
    <property type="match status" value="1"/>
</dbReference>
<feature type="region of interest" description="Disordered" evidence="2">
    <location>
        <begin position="502"/>
        <end position="526"/>
    </location>
</feature>
<dbReference type="InterPro" id="IPR001680">
    <property type="entry name" value="WD40_rpt"/>
</dbReference>
<gene>
    <name evidence="3" type="primary">NEDD1_1</name>
    <name evidence="3" type="ORF">K7432_004920</name>
</gene>
<feature type="compositionally biased region" description="Polar residues" evidence="2">
    <location>
        <begin position="356"/>
        <end position="370"/>
    </location>
</feature>
<dbReference type="InterPro" id="IPR015943">
    <property type="entry name" value="WD40/YVTN_repeat-like_dom_sf"/>
</dbReference>
<feature type="region of interest" description="Disordered" evidence="2">
    <location>
        <begin position="344"/>
        <end position="370"/>
    </location>
</feature>
<reference evidence="3 4" key="1">
    <citation type="submission" date="2023-04" db="EMBL/GenBank/DDBJ databases">
        <title>Genome of Basidiobolus ranarum AG-B5.</title>
        <authorList>
            <person name="Stajich J.E."/>
            <person name="Carter-House D."/>
            <person name="Gryganskyi A."/>
        </authorList>
    </citation>
    <scope>NUCLEOTIDE SEQUENCE [LARGE SCALE GENOMIC DNA]</scope>
    <source>
        <strain evidence="3 4">AG-B5</strain>
    </source>
</reference>